<dbReference type="InterPro" id="IPR059010">
    <property type="entry name" value="TMEM179-179B"/>
</dbReference>
<gene>
    <name evidence="7" type="ORF">CHIRRI_LOCUS9717</name>
</gene>
<reference evidence="7" key="2">
    <citation type="submission" date="2022-10" db="EMBL/GenBank/DDBJ databases">
        <authorList>
            <consortium name="ENA_rothamsted_submissions"/>
            <consortium name="culmorum"/>
            <person name="King R."/>
        </authorList>
    </citation>
    <scope>NUCLEOTIDE SEQUENCE</scope>
</reference>
<dbReference type="Pfam" id="PF26158">
    <property type="entry name" value="Claudin_TMEM179-179B"/>
    <property type="match status" value="1"/>
</dbReference>
<keyword evidence="3 6" id="KW-1133">Transmembrane helix</keyword>
<dbReference type="InterPro" id="IPR029673">
    <property type="entry name" value="TMEM179"/>
</dbReference>
<sequence>MTLSHKILLGQISLHVFSLILSVCLTIPLIIHQIHFDGHCLLFSGGNWSQEDGLLVISWASKFYCVFPLITGILIFILSSLQIYRIAMLYHKEEESSFMALFLDSAVSLICCAMVLASSIFITLGFIIWCGLMNERFPSCETADGQNITKPDVLIQTAGFYNGMGVAQFGSWGIFATFAVLSSLAILKLVNNHQLRNLRVSMYLERQRLVNEDSFHNFPEPVVRQENMD</sequence>
<keyword evidence="2 6" id="KW-0812">Transmembrane</keyword>
<evidence type="ECO:0000256" key="6">
    <source>
        <dbReference type="SAM" id="Phobius"/>
    </source>
</evidence>
<evidence type="ECO:0008006" key="9">
    <source>
        <dbReference type="Google" id="ProtNLM"/>
    </source>
</evidence>
<feature type="transmembrane region" description="Helical" evidence="6">
    <location>
        <begin position="169"/>
        <end position="190"/>
    </location>
</feature>
<proteinExistence type="inferred from homology"/>
<evidence type="ECO:0000256" key="4">
    <source>
        <dbReference type="ARBA" id="ARBA00023136"/>
    </source>
</evidence>
<evidence type="ECO:0000256" key="3">
    <source>
        <dbReference type="ARBA" id="ARBA00022989"/>
    </source>
</evidence>
<comment type="subcellular location">
    <subcellularLocation>
        <location evidence="1">Membrane</location>
        <topology evidence="1">Multi-pass membrane protein</topology>
    </subcellularLocation>
</comment>
<dbReference type="EMBL" id="OU895879">
    <property type="protein sequence ID" value="CAG9806863.1"/>
    <property type="molecule type" value="Genomic_DNA"/>
</dbReference>
<dbReference type="AlphaFoldDB" id="A0A9N9S0I0"/>
<evidence type="ECO:0000256" key="2">
    <source>
        <dbReference type="ARBA" id="ARBA00022692"/>
    </source>
</evidence>
<keyword evidence="8" id="KW-1185">Reference proteome</keyword>
<feature type="transmembrane region" description="Helical" evidence="6">
    <location>
        <begin position="54"/>
        <end position="78"/>
    </location>
</feature>
<organism evidence="7 8">
    <name type="scientific">Chironomus riparius</name>
    <dbReference type="NCBI Taxonomy" id="315576"/>
    <lineage>
        <taxon>Eukaryota</taxon>
        <taxon>Metazoa</taxon>
        <taxon>Ecdysozoa</taxon>
        <taxon>Arthropoda</taxon>
        <taxon>Hexapoda</taxon>
        <taxon>Insecta</taxon>
        <taxon>Pterygota</taxon>
        <taxon>Neoptera</taxon>
        <taxon>Endopterygota</taxon>
        <taxon>Diptera</taxon>
        <taxon>Nematocera</taxon>
        <taxon>Chironomoidea</taxon>
        <taxon>Chironomidae</taxon>
        <taxon>Chironominae</taxon>
        <taxon>Chironomus</taxon>
    </lineage>
</organism>
<protein>
    <recommendedName>
        <fullName evidence="9">Transmembrane protein 179</fullName>
    </recommendedName>
</protein>
<name>A0A9N9S0I0_9DIPT</name>
<dbReference type="PANTHER" id="PTHR31872">
    <property type="entry name" value="TRANSMEMBRANE PROTEIN 179"/>
    <property type="match status" value="1"/>
</dbReference>
<dbReference type="OrthoDB" id="6423876at2759"/>
<evidence type="ECO:0000256" key="1">
    <source>
        <dbReference type="ARBA" id="ARBA00004141"/>
    </source>
</evidence>
<dbReference type="PANTHER" id="PTHR31872:SF4">
    <property type="entry name" value="TRANSMEMBRANE PROTEIN 179"/>
    <property type="match status" value="1"/>
</dbReference>
<accession>A0A9N9S0I0</accession>
<reference evidence="7" key="1">
    <citation type="submission" date="2022-01" db="EMBL/GenBank/DDBJ databases">
        <authorList>
            <person name="King R."/>
        </authorList>
    </citation>
    <scope>NUCLEOTIDE SEQUENCE</scope>
</reference>
<feature type="transmembrane region" description="Helical" evidence="6">
    <location>
        <begin position="98"/>
        <end position="129"/>
    </location>
</feature>
<evidence type="ECO:0000313" key="7">
    <source>
        <dbReference type="EMBL" id="CAG9806863.1"/>
    </source>
</evidence>
<dbReference type="Proteomes" id="UP001153620">
    <property type="component" value="Chromosome 3"/>
</dbReference>
<evidence type="ECO:0000256" key="5">
    <source>
        <dbReference type="ARBA" id="ARBA00093776"/>
    </source>
</evidence>
<feature type="transmembrane region" description="Helical" evidence="6">
    <location>
        <begin position="12"/>
        <end position="34"/>
    </location>
</feature>
<keyword evidence="4 6" id="KW-0472">Membrane</keyword>
<evidence type="ECO:0000313" key="8">
    <source>
        <dbReference type="Proteomes" id="UP001153620"/>
    </source>
</evidence>
<comment type="similarity">
    <text evidence="5">Belongs to the TMEM179 family.</text>
</comment>